<dbReference type="Pfam" id="PF13365">
    <property type="entry name" value="Trypsin_2"/>
    <property type="match status" value="1"/>
</dbReference>
<feature type="domain" description="PDZ" evidence="4">
    <location>
        <begin position="268"/>
        <end position="321"/>
    </location>
</feature>
<evidence type="ECO:0000313" key="6">
    <source>
        <dbReference type="Proteomes" id="UP001230188"/>
    </source>
</evidence>
<organism evidence="5 6">
    <name type="scientific">Chrysophaeum taylorii</name>
    <dbReference type="NCBI Taxonomy" id="2483200"/>
    <lineage>
        <taxon>Eukaryota</taxon>
        <taxon>Sar</taxon>
        <taxon>Stramenopiles</taxon>
        <taxon>Ochrophyta</taxon>
        <taxon>Pelagophyceae</taxon>
        <taxon>Pelagomonadales</taxon>
        <taxon>Pelagomonadaceae</taxon>
        <taxon>Chrysophaeum</taxon>
    </lineage>
</organism>
<keyword evidence="6" id="KW-1185">Reference proteome</keyword>
<dbReference type="SUPFAM" id="SSF50494">
    <property type="entry name" value="Trypsin-like serine proteases"/>
    <property type="match status" value="1"/>
</dbReference>
<dbReference type="InterPro" id="IPR041489">
    <property type="entry name" value="PDZ_6"/>
</dbReference>
<evidence type="ECO:0000256" key="2">
    <source>
        <dbReference type="ARBA" id="ARBA00022670"/>
    </source>
</evidence>
<dbReference type="Gene3D" id="2.30.42.10">
    <property type="match status" value="1"/>
</dbReference>
<dbReference type="PROSITE" id="PS50106">
    <property type="entry name" value="PDZ"/>
    <property type="match status" value="1"/>
</dbReference>
<sequence length="374" mass="39130">MLLRRLVSNSAAPLVATAARRHAAVVGAGIAVVASGTAALCLEESKQEAYLGRNFVANAASLALPAVVNITSQVQHHTFLGVQQAMSAGSGFIVSEDGLVVTNAHVVSHGNNIKVNLNDGRQTRGKLLAMDRSSDVALVKIENARDLPVAKIGSSSHLRPGDFVVALGSPLNLSNSVTCGIVSAVARHGSEIGIVQQRAEYIQTDAAINVGNSGGPLVDLDGKVIGINTMKAQRADGISFAIPIDTAWQVVRQLLKHGRVARPYVGFKMVAVRDARGVLGGEPDEDRIVVAQIMPGSPADRAGVRAGDVILEFDGAPVRAVPDILARIGFEAQQKIRVKIFRPASSAFSSHSVFEVTIVTQTDMPPDVAAATQG</sequence>
<comment type="caution">
    <text evidence="5">The sequence shown here is derived from an EMBL/GenBank/DDBJ whole genome shotgun (WGS) entry which is preliminary data.</text>
</comment>
<name>A0AAD7UDE0_9STRA</name>
<dbReference type="InterPro" id="IPR001478">
    <property type="entry name" value="PDZ"/>
</dbReference>
<reference evidence="5" key="1">
    <citation type="submission" date="2023-01" db="EMBL/GenBank/DDBJ databases">
        <title>Metagenome sequencing of chrysophaentin producing Chrysophaeum taylorii.</title>
        <authorList>
            <person name="Davison J."/>
            <person name="Bewley C."/>
        </authorList>
    </citation>
    <scope>NUCLEOTIDE SEQUENCE</scope>
    <source>
        <strain evidence="5">NIES-1699</strain>
    </source>
</reference>
<comment type="similarity">
    <text evidence="1">Belongs to the peptidase S1C family.</text>
</comment>
<proteinExistence type="inferred from homology"/>
<dbReference type="Proteomes" id="UP001230188">
    <property type="component" value="Unassembled WGS sequence"/>
</dbReference>
<evidence type="ECO:0000256" key="1">
    <source>
        <dbReference type="ARBA" id="ARBA00010541"/>
    </source>
</evidence>
<evidence type="ECO:0000256" key="3">
    <source>
        <dbReference type="ARBA" id="ARBA00022801"/>
    </source>
</evidence>
<accession>A0AAD7UDE0</accession>
<dbReference type="InterPro" id="IPR001940">
    <property type="entry name" value="Peptidase_S1C"/>
</dbReference>
<dbReference type="SMART" id="SM00228">
    <property type="entry name" value="PDZ"/>
    <property type="match status" value="1"/>
</dbReference>
<dbReference type="AlphaFoldDB" id="A0AAD7UDE0"/>
<keyword evidence="2" id="KW-0645">Protease</keyword>
<protein>
    <recommendedName>
        <fullName evidence="4">PDZ domain-containing protein</fullName>
    </recommendedName>
</protein>
<dbReference type="PANTHER" id="PTHR22939:SF125">
    <property type="entry name" value="PROTEASE DO-LIKE 14-RELATED"/>
    <property type="match status" value="1"/>
</dbReference>
<dbReference type="InterPro" id="IPR009003">
    <property type="entry name" value="Peptidase_S1_PA"/>
</dbReference>
<evidence type="ECO:0000313" key="5">
    <source>
        <dbReference type="EMBL" id="KAJ8602473.1"/>
    </source>
</evidence>
<dbReference type="PRINTS" id="PR00834">
    <property type="entry name" value="PROTEASES2C"/>
</dbReference>
<dbReference type="GO" id="GO:0004252">
    <property type="term" value="F:serine-type endopeptidase activity"/>
    <property type="evidence" value="ECO:0007669"/>
    <property type="project" value="InterPro"/>
</dbReference>
<keyword evidence="3" id="KW-0378">Hydrolase</keyword>
<dbReference type="GO" id="GO:0006508">
    <property type="term" value="P:proteolysis"/>
    <property type="evidence" value="ECO:0007669"/>
    <property type="project" value="UniProtKB-KW"/>
</dbReference>
<dbReference type="InterPro" id="IPR036034">
    <property type="entry name" value="PDZ_sf"/>
</dbReference>
<dbReference type="EMBL" id="JAQMWT010000379">
    <property type="protein sequence ID" value="KAJ8602473.1"/>
    <property type="molecule type" value="Genomic_DNA"/>
</dbReference>
<dbReference type="Pfam" id="PF17820">
    <property type="entry name" value="PDZ_6"/>
    <property type="match status" value="1"/>
</dbReference>
<dbReference type="Gene3D" id="2.40.10.120">
    <property type="match status" value="1"/>
</dbReference>
<gene>
    <name evidence="5" type="ORF">CTAYLR_001199</name>
</gene>
<dbReference type="PANTHER" id="PTHR22939">
    <property type="entry name" value="SERINE PROTEASE FAMILY S1C HTRA-RELATED"/>
    <property type="match status" value="1"/>
</dbReference>
<evidence type="ECO:0000259" key="4">
    <source>
        <dbReference type="PROSITE" id="PS50106"/>
    </source>
</evidence>
<dbReference type="SUPFAM" id="SSF50156">
    <property type="entry name" value="PDZ domain-like"/>
    <property type="match status" value="1"/>
</dbReference>